<dbReference type="EMBL" id="CAXAMN010027250">
    <property type="protein sequence ID" value="CAK9109676.1"/>
    <property type="molecule type" value="Genomic_DNA"/>
</dbReference>
<protein>
    <submittedName>
        <fullName evidence="1">Uncharacterized protein</fullName>
    </submittedName>
</protein>
<proteinExistence type="predicted"/>
<dbReference type="Proteomes" id="UP001642484">
    <property type="component" value="Unassembled WGS sequence"/>
</dbReference>
<gene>
    <name evidence="1" type="ORF">CCMP2556_LOCUS51034</name>
</gene>
<keyword evidence="2" id="KW-1185">Reference proteome</keyword>
<organism evidence="1 2">
    <name type="scientific">Durusdinium trenchii</name>
    <dbReference type="NCBI Taxonomy" id="1381693"/>
    <lineage>
        <taxon>Eukaryota</taxon>
        <taxon>Sar</taxon>
        <taxon>Alveolata</taxon>
        <taxon>Dinophyceae</taxon>
        <taxon>Suessiales</taxon>
        <taxon>Symbiodiniaceae</taxon>
        <taxon>Durusdinium</taxon>
    </lineage>
</organism>
<evidence type="ECO:0000313" key="2">
    <source>
        <dbReference type="Proteomes" id="UP001642484"/>
    </source>
</evidence>
<name>A0ABP0SBC8_9DINO</name>
<reference evidence="1 2" key="1">
    <citation type="submission" date="2024-02" db="EMBL/GenBank/DDBJ databases">
        <authorList>
            <person name="Chen Y."/>
            <person name="Shah S."/>
            <person name="Dougan E. K."/>
            <person name="Thang M."/>
            <person name="Chan C."/>
        </authorList>
    </citation>
    <scope>NUCLEOTIDE SEQUENCE [LARGE SCALE GENOMIC DNA]</scope>
</reference>
<accession>A0ABP0SBC8</accession>
<evidence type="ECO:0000313" key="1">
    <source>
        <dbReference type="EMBL" id="CAK9109676.1"/>
    </source>
</evidence>
<comment type="caution">
    <text evidence="1">The sequence shown here is derived from an EMBL/GenBank/DDBJ whole genome shotgun (WGS) entry which is preliminary data.</text>
</comment>
<sequence length="103" mass="11575">MYTSRIQFAEFGCITSVSFGLEFFRVAVSWSGCHAPNHKSYNLFRLAGISGVGLGTNQLRCPAQSWRPLSDSKRCHTASLMAVQRRPADRAKNHKLLMGRVWC</sequence>